<dbReference type="Gene3D" id="2.40.50.230">
    <property type="entry name" value="Gp5 N-terminal domain"/>
    <property type="match status" value="1"/>
</dbReference>
<feature type="coiled-coil region" evidence="1">
    <location>
        <begin position="528"/>
        <end position="590"/>
    </location>
</feature>
<feature type="domain" description="DUF2345" evidence="3">
    <location>
        <begin position="575"/>
        <end position="720"/>
    </location>
</feature>
<feature type="compositionally biased region" description="Polar residues" evidence="2">
    <location>
        <begin position="730"/>
        <end position="747"/>
    </location>
</feature>
<dbReference type="NCBIfam" id="TIGR03361">
    <property type="entry name" value="VI_Rhs_Vgr"/>
    <property type="match status" value="1"/>
</dbReference>
<keyword evidence="6" id="KW-1185">Reference proteome</keyword>
<accession>A0A370WS01</accession>
<evidence type="ECO:0000256" key="2">
    <source>
        <dbReference type="SAM" id="MobiDB-lite"/>
    </source>
</evidence>
<dbReference type="EMBL" id="QRBE01000023">
    <property type="protein sequence ID" value="RDS78807.1"/>
    <property type="molecule type" value="Genomic_DNA"/>
</dbReference>
<dbReference type="Gene3D" id="3.55.50.10">
    <property type="entry name" value="Baseplate protein-like domains"/>
    <property type="match status" value="1"/>
</dbReference>
<dbReference type="Gene3D" id="4.10.220.110">
    <property type="match status" value="1"/>
</dbReference>
<protein>
    <submittedName>
        <fullName evidence="5">Type VI secretion system tip protein VgrG</fullName>
    </submittedName>
</protein>
<evidence type="ECO:0000259" key="3">
    <source>
        <dbReference type="Pfam" id="PF10106"/>
    </source>
</evidence>
<dbReference type="OrthoDB" id="5928633at2"/>
<dbReference type="SUPFAM" id="SSF69255">
    <property type="entry name" value="gp5 N-terminal domain-like"/>
    <property type="match status" value="1"/>
</dbReference>
<proteinExistence type="predicted"/>
<evidence type="ECO:0000313" key="5">
    <source>
        <dbReference type="EMBL" id="RDS78807.1"/>
    </source>
</evidence>
<dbReference type="InterPro" id="IPR037026">
    <property type="entry name" value="Vgr_OB-fold_dom_sf"/>
</dbReference>
<feature type="domain" description="Putative type VI secretion system Rhs element associated Vgr" evidence="4">
    <location>
        <begin position="454"/>
        <end position="556"/>
    </location>
</feature>
<organism evidence="5 6">
    <name type="scientific">Dyella monticola</name>
    <dbReference type="NCBI Taxonomy" id="1927958"/>
    <lineage>
        <taxon>Bacteria</taxon>
        <taxon>Pseudomonadati</taxon>
        <taxon>Pseudomonadota</taxon>
        <taxon>Gammaproteobacteria</taxon>
        <taxon>Lysobacterales</taxon>
        <taxon>Rhodanobacteraceae</taxon>
        <taxon>Dyella</taxon>
    </lineage>
</organism>
<feature type="region of interest" description="Disordered" evidence="2">
    <location>
        <begin position="722"/>
        <end position="747"/>
    </location>
</feature>
<sequence length="747" mass="83058">MPAVALSSAFDVRSFEAQEALGSPYRITVMLSHPQAIAREDIVGHDATFRMVSADGTPRQFAGCATAFSRIRRTHDEYTYQLVIEPHVARLSHVQACRIFQQQTAPQIIEAILRRHGFKGHQFTFNLRRSYPQHAFRLQYKLSDGDYIRVLMEQEGLYSYVDDGEHGDVLVIGDDVDHYLYTPTLTLLHREPAGLNPQSEALLSLETHARIVPQSYRVADYNPDQAWERFQAEANVASKDTTTCGQRYVYGTGHLDLAQAQWEAQLRHEAAIATQVVYKGSSTSMAMRPARIVQTDEVLPDAPNGMVITRVIHTGARDQTYRNTFTAMPADRRFRLPLNETAWPRIAGSLSARITSPSRYDYAYLTKEGYYTVRFDLDFDAWSPGGESVPLRLAKPFAGKLQTGMHFPALDGDEAVIKFRDGDPNKPYIAAFHHHSQAIDLITNQDRWMSRNVIRTQRDNKLQMEDWEGQEHIKLSTEHSGKSQLTLGHIVDGQRRQRGEGFELRTSAYGALRAGKGLFVSTDNRVNAQGAQLDMHEAVQRLQTANAQMESLMQVATSAQAEAADTKAMNEVLQTQLKDLQQAVMVLSATASIATTTPESILHSAGKNLIFTAGENADVGVLRKFTVAAGEIISLFAQKGMKLIAGKGKVQIQAQNDEMALAALKDFTLTSSNGKLVLNAKHEIRIGAGGSYIRINGNRIEYGTPGDIYEKCAWWGRQGAASQKRPLNPFGSSNIDPSSNADYTHSE</sequence>
<dbReference type="Pfam" id="PF10106">
    <property type="entry name" value="DUF2345"/>
    <property type="match status" value="1"/>
</dbReference>
<dbReference type="Pfam" id="PF05954">
    <property type="entry name" value="Phage_GPD"/>
    <property type="match status" value="1"/>
</dbReference>
<evidence type="ECO:0000313" key="6">
    <source>
        <dbReference type="Proteomes" id="UP000254258"/>
    </source>
</evidence>
<dbReference type="AlphaFoldDB" id="A0A370WS01"/>
<dbReference type="InterPro" id="IPR028244">
    <property type="entry name" value="T6SS_Rhs_Vgr_dom"/>
</dbReference>
<dbReference type="Proteomes" id="UP000254258">
    <property type="component" value="Unassembled WGS sequence"/>
</dbReference>
<evidence type="ECO:0000259" key="4">
    <source>
        <dbReference type="Pfam" id="PF13296"/>
    </source>
</evidence>
<dbReference type="InterPro" id="IPR006533">
    <property type="entry name" value="T6SS_Vgr_RhsGE"/>
</dbReference>
<gene>
    <name evidence="5" type="ORF">DWU98_20965</name>
</gene>
<reference evidence="5 6" key="1">
    <citation type="submission" date="2018-07" db="EMBL/GenBank/DDBJ databases">
        <title>Dyella monticola sp. nov. and Dyella psychrodurans sp. nov. isolated from monsoon evergreen broad-leaved forest soil of Dinghu Mountain, China.</title>
        <authorList>
            <person name="Gao Z."/>
            <person name="Qiu L."/>
        </authorList>
    </citation>
    <scope>NUCLEOTIDE SEQUENCE [LARGE SCALE GENOMIC DNA]</scope>
    <source>
        <strain evidence="5 6">4G-K06</strain>
    </source>
</reference>
<dbReference type="Pfam" id="PF13296">
    <property type="entry name" value="T6SS_Vgr"/>
    <property type="match status" value="1"/>
</dbReference>
<name>A0A370WS01_9GAMM</name>
<dbReference type="Gene3D" id="2.30.110.50">
    <property type="match status" value="1"/>
</dbReference>
<dbReference type="InterPro" id="IPR018769">
    <property type="entry name" value="VgrG2_DUF2345"/>
</dbReference>
<evidence type="ECO:0000256" key="1">
    <source>
        <dbReference type="SAM" id="Coils"/>
    </source>
</evidence>
<dbReference type="SUPFAM" id="SSF69279">
    <property type="entry name" value="Phage tail proteins"/>
    <property type="match status" value="2"/>
</dbReference>
<comment type="caution">
    <text evidence="5">The sequence shown here is derived from an EMBL/GenBank/DDBJ whole genome shotgun (WGS) entry which is preliminary data.</text>
</comment>
<dbReference type="NCBIfam" id="TIGR01646">
    <property type="entry name" value="vgr_GE"/>
    <property type="match status" value="1"/>
</dbReference>
<dbReference type="InterPro" id="IPR017847">
    <property type="entry name" value="T6SS_RhsGE_Vgr_subset"/>
</dbReference>
<keyword evidence="1" id="KW-0175">Coiled coil</keyword>